<keyword evidence="19" id="KW-1185">Reference proteome</keyword>
<dbReference type="KEGG" id="slom:PXH66_06680"/>
<keyword evidence="4" id="KW-0808">Transferase</keyword>
<dbReference type="Pfam" id="PF12810">
    <property type="entry name" value="ALK_LTK_GRD"/>
    <property type="match status" value="1"/>
</dbReference>
<evidence type="ECO:0000256" key="9">
    <source>
        <dbReference type="ARBA" id="ARBA00022840"/>
    </source>
</evidence>
<evidence type="ECO:0000256" key="1">
    <source>
        <dbReference type="ARBA" id="ARBA00004251"/>
    </source>
</evidence>
<dbReference type="EC" id="2.7.10.1" evidence="2"/>
<keyword evidence="13" id="KW-1015">Disulfide bond</keyword>
<evidence type="ECO:0000256" key="5">
    <source>
        <dbReference type="ARBA" id="ARBA00022692"/>
    </source>
</evidence>
<evidence type="ECO:0000256" key="4">
    <source>
        <dbReference type="ARBA" id="ARBA00022679"/>
    </source>
</evidence>
<proteinExistence type="predicted"/>
<feature type="region of interest" description="Disordered" evidence="16">
    <location>
        <begin position="103"/>
        <end position="142"/>
    </location>
</feature>
<dbReference type="GO" id="GO:0005524">
    <property type="term" value="F:ATP binding"/>
    <property type="evidence" value="ECO:0007669"/>
    <property type="project" value="UniProtKB-KW"/>
</dbReference>
<accession>A0AAF0CR52</accession>
<dbReference type="GO" id="GO:0004714">
    <property type="term" value="F:transmembrane receptor protein tyrosine kinase activity"/>
    <property type="evidence" value="ECO:0007669"/>
    <property type="project" value="UniProtKB-EC"/>
</dbReference>
<feature type="region of interest" description="Disordered" evidence="16">
    <location>
        <begin position="64"/>
        <end position="86"/>
    </location>
</feature>
<comment type="subcellular location">
    <subcellularLocation>
        <location evidence="1">Cell membrane</location>
        <topology evidence="1">Single-pass type I membrane protein</topology>
    </subcellularLocation>
</comment>
<keyword evidence="14" id="KW-0675">Receptor</keyword>
<dbReference type="RefSeq" id="WP_330929021.1">
    <property type="nucleotide sequence ID" value="NZ_CP119075.1"/>
</dbReference>
<evidence type="ECO:0000256" key="8">
    <source>
        <dbReference type="ARBA" id="ARBA00022777"/>
    </source>
</evidence>
<evidence type="ECO:0000313" key="18">
    <source>
        <dbReference type="EMBL" id="WED66533.1"/>
    </source>
</evidence>
<evidence type="ECO:0000256" key="2">
    <source>
        <dbReference type="ARBA" id="ARBA00011902"/>
    </source>
</evidence>
<keyword evidence="5" id="KW-0812">Transmembrane</keyword>
<evidence type="ECO:0000256" key="13">
    <source>
        <dbReference type="ARBA" id="ARBA00023157"/>
    </source>
</evidence>
<keyword evidence="3" id="KW-1003">Cell membrane</keyword>
<keyword evidence="15" id="KW-0325">Glycoprotein</keyword>
<gene>
    <name evidence="18" type="ORF">PXH66_06680</name>
</gene>
<dbReference type="InterPro" id="IPR055163">
    <property type="entry name" value="ALK/LTK-like_GRD"/>
</dbReference>
<dbReference type="EMBL" id="CP119075">
    <property type="protein sequence ID" value="WED66533.1"/>
    <property type="molecule type" value="Genomic_DNA"/>
</dbReference>
<evidence type="ECO:0000256" key="3">
    <source>
        <dbReference type="ARBA" id="ARBA00022475"/>
    </source>
</evidence>
<keyword evidence="6" id="KW-0732">Signal</keyword>
<feature type="domain" description="ALK/LTK-like glycine-rich" evidence="17">
    <location>
        <begin position="22"/>
        <end position="204"/>
    </location>
</feature>
<evidence type="ECO:0000259" key="17">
    <source>
        <dbReference type="Pfam" id="PF12810"/>
    </source>
</evidence>
<dbReference type="Proteomes" id="UP001218638">
    <property type="component" value="Chromosome"/>
</dbReference>
<keyword evidence="10" id="KW-1133">Transmembrane helix</keyword>
<name>A0AAF0CR52_9BACT</name>
<evidence type="ECO:0000256" key="6">
    <source>
        <dbReference type="ARBA" id="ARBA00022729"/>
    </source>
</evidence>
<feature type="region of interest" description="Disordered" evidence="16">
    <location>
        <begin position="163"/>
        <end position="189"/>
    </location>
</feature>
<evidence type="ECO:0000256" key="10">
    <source>
        <dbReference type="ARBA" id="ARBA00022989"/>
    </source>
</evidence>
<dbReference type="GO" id="GO:0005886">
    <property type="term" value="C:plasma membrane"/>
    <property type="evidence" value="ECO:0007669"/>
    <property type="project" value="UniProtKB-SubCell"/>
</dbReference>
<dbReference type="AlphaFoldDB" id="A0AAF0CR52"/>
<evidence type="ECO:0000256" key="14">
    <source>
        <dbReference type="ARBA" id="ARBA00023170"/>
    </source>
</evidence>
<keyword evidence="9" id="KW-0067">ATP-binding</keyword>
<feature type="region of interest" description="Disordered" evidence="16">
    <location>
        <begin position="209"/>
        <end position="266"/>
    </location>
</feature>
<feature type="compositionally biased region" description="Polar residues" evidence="16">
    <location>
        <begin position="165"/>
        <end position="174"/>
    </location>
</feature>
<sequence>MKSGSVLFHPTGTVQIHCIQDSGTYKIEAAGAQGGDGSSAGGKGARVGGMFYLKKGELLKIVAGRRGTPSNSAASTGGGRGGSSMVWTGSSELPRPIKLMISARGGGPAETIDRDDAASANPPTENPTEVPGPPSRAPFSGNVEIDPTLADDLFTLWTTGKGAKSLQSSTGNQKGSDRAGYNGGSFRSSALEAHEGDGYVSVTAISVMGSGAPRTSSHLSPSTGDAVAESAVGEADAPSQTRLPEVKPRPSSWLNLLRNRRPPNQS</sequence>
<keyword evidence="7" id="KW-0547">Nucleotide-binding</keyword>
<keyword evidence="11" id="KW-0472">Membrane</keyword>
<evidence type="ECO:0000256" key="15">
    <source>
        <dbReference type="ARBA" id="ARBA00023180"/>
    </source>
</evidence>
<protein>
    <recommendedName>
        <fullName evidence="2">receptor protein-tyrosine kinase</fullName>
        <ecNumber evidence="2">2.7.10.1</ecNumber>
    </recommendedName>
</protein>
<evidence type="ECO:0000256" key="7">
    <source>
        <dbReference type="ARBA" id="ARBA00022741"/>
    </source>
</evidence>
<reference evidence="18" key="1">
    <citation type="submission" date="2023-03" db="EMBL/GenBank/DDBJ databases">
        <title>Lomoglobus Profundus gen. nov., sp. nov., a novel member of the phylum Verrucomicrobia, isolated from deep-marine sediment of South China Sea.</title>
        <authorList>
            <person name="Ahmad T."/>
            <person name="Ishaq S.E."/>
            <person name="Wang F."/>
        </authorList>
    </citation>
    <scope>NUCLEOTIDE SEQUENCE</scope>
    <source>
        <strain evidence="18">LMO-M01</strain>
    </source>
</reference>
<keyword evidence="8" id="KW-0418">Kinase</keyword>
<keyword evidence="12" id="KW-0829">Tyrosine-protein kinase</keyword>
<evidence type="ECO:0000256" key="11">
    <source>
        <dbReference type="ARBA" id="ARBA00023136"/>
    </source>
</evidence>
<evidence type="ECO:0000256" key="12">
    <source>
        <dbReference type="ARBA" id="ARBA00023137"/>
    </source>
</evidence>
<organism evidence="18 19">
    <name type="scientific">Synoicihabitans lomoniglobus</name>
    <dbReference type="NCBI Taxonomy" id="2909285"/>
    <lineage>
        <taxon>Bacteria</taxon>
        <taxon>Pseudomonadati</taxon>
        <taxon>Verrucomicrobiota</taxon>
        <taxon>Opitutia</taxon>
        <taxon>Opitutales</taxon>
        <taxon>Opitutaceae</taxon>
        <taxon>Synoicihabitans</taxon>
    </lineage>
</organism>
<feature type="compositionally biased region" description="Polar residues" evidence="16">
    <location>
        <begin position="213"/>
        <end position="223"/>
    </location>
</feature>
<evidence type="ECO:0000313" key="19">
    <source>
        <dbReference type="Proteomes" id="UP001218638"/>
    </source>
</evidence>
<evidence type="ECO:0000256" key="16">
    <source>
        <dbReference type="SAM" id="MobiDB-lite"/>
    </source>
</evidence>